<dbReference type="InterPro" id="IPR036412">
    <property type="entry name" value="HAD-like_sf"/>
</dbReference>
<dbReference type="RefSeq" id="WP_307335324.1">
    <property type="nucleotide sequence ID" value="NZ_JAUSUQ010000002.1"/>
</dbReference>
<dbReference type="Pfam" id="PF08282">
    <property type="entry name" value="Hydrolase_3"/>
    <property type="match status" value="1"/>
</dbReference>
<sequence length="268" mass="30472">MTKQRLLIAVDLDGTLLTDKKDISPKTKQALQQATSQGHYVVISTGRPFRSSKNYYDQLNLNTPIVNFNGALVHHPQKPEWGFFHTPLDLDVAQNVVSTAEKFRVKNIMIEVMDEVYLKKHDKLIMQTFFDPPVNVNTMPQVIHTKPTSVLIHPYEHHVDRLRQYLSEYHAEVVDHRKWAAPWHVIEVIKAGINKAVGLEKVCRSLNIPRENIIAFGDEDNDVEMLQFAGCGVAMGNAIKPLKEVADWVTLDNEQDGIAHFLAKHVLV</sequence>
<dbReference type="InterPro" id="IPR000150">
    <property type="entry name" value="Cof"/>
</dbReference>
<keyword evidence="2" id="KW-1185">Reference proteome</keyword>
<name>A0ABU0CP43_9BACI</name>
<dbReference type="NCBIfam" id="TIGR01484">
    <property type="entry name" value="HAD-SF-IIB"/>
    <property type="match status" value="1"/>
</dbReference>
<reference evidence="1 2" key="1">
    <citation type="submission" date="2023-07" db="EMBL/GenBank/DDBJ databases">
        <title>Genomic Encyclopedia of Type Strains, Phase IV (KMG-IV): sequencing the most valuable type-strain genomes for metagenomic binning, comparative biology and taxonomic classification.</title>
        <authorList>
            <person name="Goeker M."/>
        </authorList>
    </citation>
    <scope>NUCLEOTIDE SEQUENCE [LARGE SCALE GENOMIC DNA]</scope>
    <source>
        <strain evidence="1 2">DSM 17740</strain>
    </source>
</reference>
<comment type="caution">
    <text evidence="1">The sequence shown here is derived from an EMBL/GenBank/DDBJ whole genome shotgun (WGS) entry which is preliminary data.</text>
</comment>
<dbReference type="InterPro" id="IPR023214">
    <property type="entry name" value="HAD_sf"/>
</dbReference>
<accession>A0ABU0CP43</accession>
<dbReference type="Gene3D" id="3.40.50.1000">
    <property type="entry name" value="HAD superfamily/HAD-like"/>
    <property type="match status" value="1"/>
</dbReference>
<dbReference type="PANTHER" id="PTHR10000">
    <property type="entry name" value="PHOSPHOSERINE PHOSPHATASE"/>
    <property type="match status" value="1"/>
</dbReference>
<dbReference type="SFLD" id="SFLDS00003">
    <property type="entry name" value="Haloacid_Dehalogenase"/>
    <property type="match status" value="1"/>
</dbReference>
<proteinExistence type="predicted"/>
<dbReference type="SUPFAM" id="SSF56784">
    <property type="entry name" value="HAD-like"/>
    <property type="match status" value="1"/>
</dbReference>
<dbReference type="NCBIfam" id="TIGR00099">
    <property type="entry name" value="Cof-subfamily"/>
    <property type="match status" value="1"/>
</dbReference>
<dbReference type="CDD" id="cd07516">
    <property type="entry name" value="HAD_Pase"/>
    <property type="match status" value="1"/>
</dbReference>
<dbReference type="EMBL" id="JAUSUQ010000002">
    <property type="protein sequence ID" value="MDQ0337863.1"/>
    <property type="molecule type" value="Genomic_DNA"/>
</dbReference>
<dbReference type="SFLD" id="SFLDG01140">
    <property type="entry name" value="C2.B:_Phosphomannomutase_and_P"/>
    <property type="match status" value="1"/>
</dbReference>
<dbReference type="Gene3D" id="3.30.1240.10">
    <property type="match status" value="1"/>
</dbReference>
<evidence type="ECO:0000313" key="2">
    <source>
        <dbReference type="Proteomes" id="UP001232445"/>
    </source>
</evidence>
<protein>
    <submittedName>
        <fullName evidence="1">Cof subfamily protein (Haloacid dehalogenase superfamily)</fullName>
    </submittedName>
</protein>
<gene>
    <name evidence="1" type="ORF">J2S00_000646</name>
</gene>
<dbReference type="SFLD" id="SFLDG01144">
    <property type="entry name" value="C2.B.4:_PGP_Like"/>
    <property type="match status" value="1"/>
</dbReference>
<dbReference type="InterPro" id="IPR006379">
    <property type="entry name" value="HAD-SF_hydro_IIB"/>
</dbReference>
<dbReference type="PANTHER" id="PTHR10000:SF23">
    <property type="entry name" value="5-AMINO-6-(5-PHOSPHO-D-RIBITYLAMINO)URACIL PHOSPHATASE YITU"/>
    <property type="match status" value="1"/>
</dbReference>
<dbReference type="Proteomes" id="UP001232445">
    <property type="component" value="Unassembled WGS sequence"/>
</dbReference>
<evidence type="ECO:0000313" key="1">
    <source>
        <dbReference type="EMBL" id="MDQ0337863.1"/>
    </source>
</evidence>
<organism evidence="1 2">
    <name type="scientific">Caldalkalibacillus uzonensis</name>
    <dbReference type="NCBI Taxonomy" id="353224"/>
    <lineage>
        <taxon>Bacteria</taxon>
        <taxon>Bacillati</taxon>
        <taxon>Bacillota</taxon>
        <taxon>Bacilli</taxon>
        <taxon>Bacillales</taxon>
        <taxon>Bacillaceae</taxon>
        <taxon>Caldalkalibacillus</taxon>
    </lineage>
</organism>
<dbReference type="PROSITE" id="PS01228">
    <property type="entry name" value="COF_1"/>
    <property type="match status" value="1"/>
</dbReference>